<keyword evidence="5" id="KW-1185">Reference proteome</keyword>
<dbReference type="Proteomes" id="UP000800041">
    <property type="component" value="Unassembled WGS sequence"/>
</dbReference>
<evidence type="ECO:0000256" key="1">
    <source>
        <dbReference type="ARBA" id="ARBA00022676"/>
    </source>
</evidence>
<keyword evidence="2" id="KW-0808">Transferase</keyword>
<name>A0A6G1HD04_9PEZI</name>
<dbReference type="EMBL" id="ML977141">
    <property type="protein sequence ID" value="KAF1990900.1"/>
    <property type="molecule type" value="Genomic_DNA"/>
</dbReference>
<evidence type="ECO:0000256" key="2">
    <source>
        <dbReference type="ARBA" id="ARBA00022679"/>
    </source>
</evidence>
<dbReference type="GO" id="GO:0016757">
    <property type="term" value="F:glycosyltransferase activity"/>
    <property type="evidence" value="ECO:0007669"/>
    <property type="project" value="UniProtKB-KW"/>
</dbReference>
<feature type="transmembrane region" description="Helical" evidence="3">
    <location>
        <begin position="20"/>
        <end position="41"/>
    </location>
</feature>
<evidence type="ECO:0000313" key="5">
    <source>
        <dbReference type="Proteomes" id="UP000800041"/>
    </source>
</evidence>
<gene>
    <name evidence="4" type="ORF">K402DRAFT_417643</name>
</gene>
<keyword evidence="3" id="KW-0472">Membrane</keyword>
<organism evidence="4 5">
    <name type="scientific">Aulographum hederae CBS 113979</name>
    <dbReference type="NCBI Taxonomy" id="1176131"/>
    <lineage>
        <taxon>Eukaryota</taxon>
        <taxon>Fungi</taxon>
        <taxon>Dikarya</taxon>
        <taxon>Ascomycota</taxon>
        <taxon>Pezizomycotina</taxon>
        <taxon>Dothideomycetes</taxon>
        <taxon>Pleosporomycetidae</taxon>
        <taxon>Aulographales</taxon>
        <taxon>Aulographaceae</taxon>
    </lineage>
</organism>
<dbReference type="PANTHER" id="PTHR31306">
    <property type="entry name" value="ALPHA-1,6-MANNOSYLTRANSFERASE MNN11-RELATED"/>
    <property type="match status" value="1"/>
</dbReference>
<dbReference type="AlphaFoldDB" id="A0A6G1HD04"/>
<accession>A0A6G1HD04</accession>
<dbReference type="InterPro" id="IPR008630">
    <property type="entry name" value="Glyco_trans_34"/>
</dbReference>
<protein>
    <recommendedName>
        <fullName evidence="6">Nucleotide-diphospho-sugar transferase domain-containing protein</fullName>
    </recommendedName>
</protein>
<evidence type="ECO:0000313" key="4">
    <source>
        <dbReference type="EMBL" id="KAF1990900.1"/>
    </source>
</evidence>
<reference evidence="4" key="1">
    <citation type="journal article" date="2020" name="Stud. Mycol.">
        <title>101 Dothideomycetes genomes: a test case for predicting lifestyles and emergence of pathogens.</title>
        <authorList>
            <person name="Haridas S."/>
            <person name="Albert R."/>
            <person name="Binder M."/>
            <person name="Bloem J."/>
            <person name="Labutti K."/>
            <person name="Salamov A."/>
            <person name="Andreopoulos B."/>
            <person name="Baker S."/>
            <person name="Barry K."/>
            <person name="Bills G."/>
            <person name="Bluhm B."/>
            <person name="Cannon C."/>
            <person name="Castanera R."/>
            <person name="Culley D."/>
            <person name="Daum C."/>
            <person name="Ezra D."/>
            <person name="Gonzalez J."/>
            <person name="Henrissat B."/>
            <person name="Kuo A."/>
            <person name="Liang C."/>
            <person name="Lipzen A."/>
            <person name="Lutzoni F."/>
            <person name="Magnuson J."/>
            <person name="Mondo S."/>
            <person name="Nolan M."/>
            <person name="Ohm R."/>
            <person name="Pangilinan J."/>
            <person name="Park H.-J."/>
            <person name="Ramirez L."/>
            <person name="Alfaro M."/>
            <person name="Sun H."/>
            <person name="Tritt A."/>
            <person name="Yoshinaga Y."/>
            <person name="Zwiers L.-H."/>
            <person name="Turgeon B."/>
            <person name="Goodwin S."/>
            <person name="Spatafora J."/>
            <person name="Crous P."/>
            <person name="Grigoriev I."/>
        </authorList>
    </citation>
    <scope>NUCLEOTIDE SEQUENCE</scope>
    <source>
        <strain evidence="4">CBS 113979</strain>
    </source>
</reference>
<proteinExistence type="predicted"/>
<dbReference type="PANTHER" id="PTHR31306:SF3">
    <property type="entry name" value="NUCLEOTIDE-DIPHOSPHO-SUGAR TRANSFERASE DOMAIN-CONTAINING PROTEIN"/>
    <property type="match status" value="1"/>
</dbReference>
<sequence length="393" mass="44090">MQRGLLPTTADVAAAAKPAMIQWSRTVFTAFVSVVLTLTFVRLQTPALSSPLGSLHSQDVNEGHEGQHLVLSDSSADFPHLLRALYSPLIPAVTTEKFTTYNGKTFALSKNPNWTEPLGKDLCIVDIDTRPLDGADQLMGDQPLNWDSFGKLGAGMMNHYLYAMIHGYTYKFIRTPPFKDRAPYWTKIPALADTLHTHCKTVISIDADAVFTHLHLPAEWLFNRWQITPETSLAMALDPDKAFNKDKKGRRWTNAGFIVANDLPRTHEMLRAWANCPDNTEKYPGCEKLKDPWPAEQGAFAEYTRYEFAEPTDVREIPCSEANGYPDGGQGCDGIFLRHFWDKKDSLLKPEVARGVAQDIVSQALRGLRSSEDVVEVRKENTFREFKAEATKS</sequence>
<keyword evidence="3" id="KW-0812">Transmembrane</keyword>
<keyword evidence="3" id="KW-1133">Transmembrane helix</keyword>
<evidence type="ECO:0008006" key="6">
    <source>
        <dbReference type="Google" id="ProtNLM"/>
    </source>
</evidence>
<dbReference type="GO" id="GO:0006487">
    <property type="term" value="P:protein N-linked glycosylation"/>
    <property type="evidence" value="ECO:0007669"/>
    <property type="project" value="TreeGrafter"/>
</dbReference>
<dbReference type="OrthoDB" id="3763672at2759"/>
<evidence type="ECO:0000256" key="3">
    <source>
        <dbReference type="SAM" id="Phobius"/>
    </source>
</evidence>
<keyword evidence="1" id="KW-0328">Glycosyltransferase</keyword>
<dbReference type="GO" id="GO:0000139">
    <property type="term" value="C:Golgi membrane"/>
    <property type="evidence" value="ECO:0007669"/>
    <property type="project" value="TreeGrafter"/>
</dbReference>